<dbReference type="Gene3D" id="2.40.50.90">
    <property type="match status" value="1"/>
</dbReference>
<dbReference type="SMART" id="SM00318">
    <property type="entry name" value="SNc"/>
    <property type="match status" value="1"/>
</dbReference>
<dbReference type="AlphaFoldDB" id="A0A6C0DME7"/>
<dbReference type="Pfam" id="PF00565">
    <property type="entry name" value="SNase"/>
    <property type="match status" value="1"/>
</dbReference>
<sequence length="173" mass="19635">MFALEYIKNCCFCPSGIQNPNKENLIIENTEITKYLNSIGYSDTLPFVPPINFGKVIKVYDGDTITIAARLPNTLGPIYRFSVRLLGIDSPEIKGKTFKEKELAVISRDILSQLIMGKIVYLRNVSMEKYGRILADVYLGDLHINEWMLKNGYAIPYDGGTKHRPPEWDNNSV</sequence>
<evidence type="ECO:0000313" key="2">
    <source>
        <dbReference type="EMBL" id="QHT17454.1"/>
    </source>
</evidence>
<proteinExistence type="predicted"/>
<dbReference type="SUPFAM" id="SSF50199">
    <property type="entry name" value="Staphylococcal nuclease"/>
    <property type="match status" value="1"/>
</dbReference>
<dbReference type="PROSITE" id="PS50830">
    <property type="entry name" value="TNASE_3"/>
    <property type="match status" value="1"/>
</dbReference>
<organism evidence="2">
    <name type="scientific">viral metagenome</name>
    <dbReference type="NCBI Taxonomy" id="1070528"/>
    <lineage>
        <taxon>unclassified sequences</taxon>
        <taxon>metagenomes</taxon>
        <taxon>organismal metagenomes</taxon>
    </lineage>
</organism>
<evidence type="ECO:0000259" key="1">
    <source>
        <dbReference type="PROSITE" id="PS50830"/>
    </source>
</evidence>
<dbReference type="InterPro" id="IPR016071">
    <property type="entry name" value="Staphylococal_nuclease_OB-fold"/>
</dbReference>
<dbReference type="InterPro" id="IPR035437">
    <property type="entry name" value="SNase_OB-fold_sf"/>
</dbReference>
<protein>
    <recommendedName>
        <fullName evidence="1">TNase-like domain-containing protein</fullName>
    </recommendedName>
</protein>
<accession>A0A6C0DME7</accession>
<name>A0A6C0DME7_9ZZZZ</name>
<reference evidence="2" key="1">
    <citation type="journal article" date="2020" name="Nature">
        <title>Giant virus diversity and host interactions through global metagenomics.</title>
        <authorList>
            <person name="Schulz F."/>
            <person name="Roux S."/>
            <person name="Paez-Espino D."/>
            <person name="Jungbluth S."/>
            <person name="Walsh D.A."/>
            <person name="Denef V.J."/>
            <person name="McMahon K.D."/>
            <person name="Konstantinidis K.T."/>
            <person name="Eloe-Fadrosh E.A."/>
            <person name="Kyrpides N.C."/>
            <person name="Woyke T."/>
        </authorList>
    </citation>
    <scope>NUCLEOTIDE SEQUENCE</scope>
    <source>
        <strain evidence="2">GVMAG-M-3300023174-24</strain>
    </source>
</reference>
<feature type="domain" description="TNase-like" evidence="1">
    <location>
        <begin position="50"/>
        <end position="173"/>
    </location>
</feature>
<dbReference type="EMBL" id="MN739636">
    <property type="protein sequence ID" value="QHT17454.1"/>
    <property type="molecule type" value="Genomic_DNA"/>
</dbReference>